<keyword evidence="4" id="KW-0540">Nuclease</keyword>
<dbReference type="Pfam" id="PF17917">
    <property type="entry name" value="RT_RNaseH"/>
    <property type="match status" value="1"/>
</dbReference>
<keyword evidence="5" id="KW-0255">Endonuclease</keyword>
<dbReference type="Proteomes" id="UP000325315">
    <property type="component" value="Unassembled WGS sequence"/>
</dbReference>
<keyword evidence="6" id="KW-0378">Hydrolase</keyword>
<name>A0A5B6WQ50_9ROSI</name>
<dbReference type="CDD" id="cd01647">
    <property type="entry name" value="RT_LTR"/>
    <property type="match status" value="1"/>
</dbReference>
<evidence type="ECO:0000256" key="5">
    <source>
        <dbReference type="ARBA" id="ARBA00022759"/>
    </source>
</evidence>
<dbReference type="Pfam" id="PF00078">
    <property type="entry name" value="RVT_1"/>
    <property type="match status" value="1"/>
</dbReference>
<dbReference type="PROSITE" id="PS50878">
    <property type="entry name" value="RT_POL"/>
    <property type="match status" value="1"/>
</dbReference>
<keyword evidence="3" id="KW-0548">Nucleotidyltransferase</keyword>
<dbReference type="Gene3D" id="3.10.20.370">
    <property type="match status" value="1"/>
</dbReference>
<dbReference type="GO" id="GO:0016787">
    <property type="term" value="F:hydrolase activity"/>
    <property type="evidence" value="ECO:0007669"/>
    <property type="project" value="UniProtKB-KW"/>
</dbReference>
<dbReference type="InterPro" id="IPR043502">
    <property type="entry name" value="DNA/RNA_pol_sf"/>
</dbReference>
<dbReference type="Gene3D" id="3.10.10.10">
    <property type="entry name" value="HIV Type 1 Reverse Transcriptase, subunit A, domain 1"/>
    <property type="match status" value="1"/>
</dbReference>
<protein>
    <recommendedName>
        <fullName evidence="1">RNA-directed DNA polymerase</fullName>
        <ecNumber evidence="1">2.7.7.49</ecNumber>
    </recommendedName>
</protein>
<dbReference type="PANTHER" id="PTHR24559:SF444">
    <property type="entry name" value="REVERSE TRANSCRIPTASE DOMAIN-CONTAINING PROTEIN"/>
    <property type="match status" value="1"/>
</dbReference>
<evidence type="ECO:0000256" key="2">
    <source>
        <dbReference type="ARBA" id="ARBA00022679"/>
    </source>
</evidence>
<dbReference type="CDD" id="cd09274">
    <property type="entry name" value="RNase_HI_RT_Ty3"/>
    <property type="match status" value="1"/>
</dbReference>
<dbReference type="FunFam" id="3.10.20.370:FF:000001">
    <property type="entry name" value="Retrovirus-related Pol polyprotein from transposon 17.6-like protein"/>
    <property type="match status" value="1"/>
</dbReference>
<dbReference type="Pfam" id="PF08284">
    <property type="entry name" value="RVP_2"/>
    <property type="match status" value="1"/>
</dbReference>
<dbReference type="GO" id="GO:0003964">
    <property type="term" value="F:RNA-directed DNA polymerase activity"/>
    <property type="evidence" value="ECO:0007669"/>
    <property type="project" value="UniProtKB-KW"/>
</dbReference>
<keyword evidence="7" id="KW-0695">RNA-directed DNA polymerase</keyword>
<proteinExistence type="predicted"/>
<dbReference type="InterPro" id="IPR021109">
    <property type="entry name" value="Peptidase_aspartic_dom_sf"/>
</dbReference>
<evidence type="ECO:0000313" key="10">
    <source>
        <dbReference type="Proteomes" id="UP000325315"/>
    </source>
</evidence>
<dbReference type="InterPro" id="IPR000477">
    <property type="entry name" value="RT_dom"/>
</dbReference>
<dbReference type="Gene3D" id="2.40.70.10">
    <property type="entry name" value="Acid Proteases"/>
    <property type="match status" value="1"/>
</dbReference>
<feature type="domain" description="Reverse transcriptase" evidence="8">
    <location>
        <begin position="125"/>
        <end position="303"/>
    </location>
</feature>
<accession>A0A5B6WQ50</accession>
<organism evidence="9 10">
    <name type="scientific">Gossypium australe</name>
    <dbReference type="NCBI Taxonomy" id="47621"/>
    <lineage>
        <taxon>Eukaryota</taxon>
        <taxon>Viridiplantae</taxon>
        <taxon>Streptophyta</taxon>
        <taxon>Embryophyta</taxon>
        <taxon>Tracheophyta</taxon>
        <taxon>Spermatophyta</taxon>
        <taxon>Magnoliopsida</taxon>
        <taxon>eudicotyledons</taxon>
        <taxon>Gunneridae</taxon>
        <taxon>Pentapetalae</taxon>
        <taxon>rosids</taxon>
        <taxon>malvids</taxon>
        <taxon>Malvales</taxon>
        <taxon>Malvaceae</taxon>
        <taxon>Malvoideae</taxon>
        <taxon>Gossypium</taxon>
    </lineage>
</organism>
<reference evidence="9" key="1">
    <citation type="submission" date="2019-08" db="EMBL/GenBank/DDBJ databases">
        <authorList>
            <person name="Liu F."/>
        </authorList>
    </citation>
    <scope>NUCLEOTIDE SEQUENCE [LARGE SCALE GENOMIC DNA]</scope>
    <source>
        <strain evidence="9">PA1801</strain>
        <tissue evidence="9">Leaf</tissue>
    </source>
</reference>
<dbReference type="EC" id="2.7.7.49" evidence="1"/>
<sequence>MLLFGEFDIILGMDWLTLHNAIVNCKQKSIELRSQNGEIVRIEYSDIKGLPGVVSAMKAMNYVRKGCEAYLAYVIDTKVPVVCEFPDVFPEELSGLPPNRNVEFVIELVLGTTPISIAPYRMASTELKELKPSFSPCGAPVLFVKKKDGTMRMCIDYRQLNKVTIKNKYLLPRVDDLFDQLRGATVFSKIDLRSGYYQLRVIESDVPKNAFRMRYGHYKFLVMPFGLTNAPVVFMDLMNQIFRPYLDHFVALFIDDILIYSCDETQHAEHLRIVLQTLREKQLYAKFSKFNFHCVTLFLGLVGYYRRFVKDFLMIATPLTKLLQKDSFDQLKALLTEALVIVQPKSDKEFIVYSDASLNGLGCVLMQEGKVIAYASRQLKPHEKNYPTHDLELAAIVFALKIWRHYLFGEKCHVYTDHKSLKYLMTQKELNLWLELLKDYEIVINYHPGKANVVADALNRKPICALRAINS</sequence>
<dbReference type="AlphaFoldDB" id="A0A5B6WQ50"/>
<keyword evidence="10" id="KW-1185">Reference proteome</keyword>
<dbReference type="PANTHER" id="PTHR24559">
    <property type="entry name" value="TRANSPOSON TY3-I GAG-POL POLYPROTEIN"/>
    <property type="match status" value="1"/>
</dbReference>
<dbReference type="OrthoDB" id="1733657at2759"/>
<evidence type="ECO:0000256" key="4">
    <source>
        <dbReference type="ARBA" id="ARBA00022722"/>
    </source>
</evidence>
<dbReference type="SUPFAM" id="SSF56672">
    <property type="entry name" value="DNA/RNA polymerases"/>
    <property type="match status" value="1"/>
</dbReference>
<evidence type="ECO:0000256" key="7">
    <source>
        <dbReference type="ARBA" id="ARBA00022918"/>
    </source>
</evidence>
<dbReference type="InterPro" id="IPR041373">
    <property type="entry name" value="RT_RNaseH"/>
</dbReference>
<evidence type="ECO:0000256" key="3">
    <source>
        <dbReference type="ARBA" id="ARBA00022695"/>
    </source>
</evidence>
<dbReference type="GO" id="GO:0004519">
    <property type="term" value="F:endonuclease activity"/>
    <property type="evidence" value="ECO:0007669"/>
    <property type="project" value="UniProtKB-KW"/>
</dbReference>
<keyword evidence="2" id="KW-0808">Transferase</keyword>
<comment type="caution">
    <text evidence="9">The sequence shown here is derived from an EMBL/GenBank/DDBJ whole genome shotgun (WGS) entry which is preliminary data.</text>
</comment>
<gene>
    <name evidence="9" type="ORF">EPI10_006126</name>
</gene>
<dbReference type="InterPro" id="IPR043128">
    <property type="entry name" value="Rev_trsase/Diguanyl_cyclase"/>
</dbReference>
<evidence type="ECO:0000256" key="1">
    <source>
        <dbReference type="ARBA" id="ARBA00012493"/>
    </source>
</evidence>
<evidence type="ECO:0000313" key="9">
    <source>
        <dbReference type="EMBL" id="KAA3484011.1"/>
    </source>
</evidence>
<dbReference type="EMBL" id="SMMG02000002">
    <property type="protein sequence ID" value="KAA3484011.1"/>
    <property type="molecule type" value="Genomic_DNA"/>
</dbReference>
<dbReference type="InterPro" id="IPR053134">
    <property type="entry name" value="RNA-dir_DNA_polymerase"/>
</dbReference>
<dbReference type="Gene3D" id="3.30.70.270">
    <property type="match status" value="1"/>
</dbReference>
<evidence type="ECO:0000259" key="8">
    <source>
        <dbReference type="PROSITE" id="PS50878"/>
    </source>
</evidence>
<evidence type="ECO:0000256" key="6">
    <source>
        <dbReference type="ARBA" id="ARBA00022801"/>
    </source>
</evidence>